<keyword evidence="6 7" id="KW-0472">Membrane</keyword>
<feature type="region of interest" description="Disordered" evidence="8">
    <location>
        <begin position="1"/>
        <end position="25"/>
    </location>
</feature>
<reference evidence="11" key="1">
    <citation type="submission" date="2019-09" db="EMBL/GenBank/DDBJ databases">
        <title>Antimicrobial potential of Antarctic Bacteria.</title>
        <authorList>
            <person name="Benaud N."/>
            <person name="Edwards R.J."/>
            <person name="Ferrari B.C."/>
        </authorList>
    </citation>
    <scope>NUCLEOTIDE SEQUENCE [LARGE SCALE GENOMIC DNA]</scope>
    <source>
        <strain evidence="11">INR9</strain>
    </source>
</reference>
<sequence length="320" mass="35199">MTETAVAPPRQRTSGTPPLPSTPRRRDLVAARRARWGWAFTAPFAVFLVVFLIVPLIYAFVLSLQNTTLAGGTSWVGFANYAKAFTDPLFLEGVWRVVLFALVMIPAQMLVALVAALLIDALTTRFAKISRLLIFVPYAVPVVIGALMWGFLYSPSFGPAQELFGLVGLKAPDFFSDQNVFGSLVNIVTWQWAGYYMIILYAALQGVDPSIYEAARVDGASAWQIALRIKVPMVASSLLLVLVFALIGTLQFFNEPQMLRGMASGSITSNYTPNIYAYTVAFSYHQFNYASAIAFALGLVIFVGSYVFMFATRKKSGMMK</sequence>
<protein>
    <submittedName>
        <fullName evidence="10">Sugar ABC transporter permease</fullName>
    </submittedName>
</protein>
<evidence type="ECO:0000256" key="8">
    <source>
        <dbReference type="SAM" id="MobiDB-lite"/>
    </source>
</evidence>
<feature type="transmembrane region" description="Helical" evidence="7">
    <location>
        <begin position="132"/>
        <end position="152"/>
    </location>
</feature>
<dbReference type="Gene3D" id="1.10.3720.10">
    <property type="entry name" value="MetI-like"/>
    <property type="match status" value="1"/>
</dbReference>
<proteinExistence type="inferred from homology"/>
<feature type="transmembrane region" description="Helical" evidence="7">
    <location>
        <begin position="233"/>
        <end position="253"/>
    </location>
</feature>
<dbReference type="GO" id="GO:0055085">
    <property type="term" value="P:transmembrane transport"/>
    <property type="evidence" value="ECO:0007669"/>
    <property type="project" value="InterPro"/>
</dbReference>
<evidence type="ECO:0000313" key="10">
    <source>
        <dbReference type="EMBL" id="QNE35239.1"/>
    </source>
</evidence>
<evidence type="ECO:0000256" key="5">
    <source>
        <dbReference type="ARBA" id="ARBA00022989"/>
    </source>
</evidence>
<name>A0A7G6Y9S4_9MICO</name>
<gene>
    <name evidence="10" type="ORF">F1C12_08890</name>
</gene>
<dbReference type="InterPro" id="IPR050809">
    <property type="entry name" value="UgpAE/MalFG_permease"/>
</dbReference>
<feature type="domain" description="ABC transmembrane type-1" evidence="9">
    <location>
        <begin position="94"/>
        <end position="308"/>
    </location>
</feature>
<comment type="similarity">
    <text evidence="7">Belongs to the binding-protein-dependent transport system permease family.</text>
</comment>
<keyword evidence="2 7" id="KW-0813">Transport</keyword>
<dbReference type="InterPro" id="IPR035906">
    <property type="entry name" value="MetI-like_sf"/>
</dbReference>
<feature type="transmembrane region" description="Helical" evidence="7">
    <location>
        <begin position="289"/>
        <end position="311"/>
    </location>
</feature>
<dbReference type="GO" id="GO:0005886">
    <property type="term" value="C:plasma membrane"/>
    <property type="evidence" value="ECO:0007669"/>
    <property type="project" value="UniProtKB-SubCell"/>
</dbReference>
<dbReference type="RefSeq" id="WP_185278399.1">
    <property type="nucleotide sequence ID" value="NZ_CP043641.1"/>
</dbReference>
<organism evidence="10 11">
    <name type="scientific">Leifsonia shinshuensis</name>
    <dbReference type="NCBI Taxonomy" id="150026"/>
    <lineage>
        <taxon>Bacteria</taxon>
        <taxon>Bacillati</taxon>
        <taxon>Actinomycetota</taxon>
        <taxon>Actinomycetes</taxon>
        <taxon>Micrococcales</taxon>
        <taxon>Microbacteriaceae</taxon>
        <taxon>Leifsonia</taxon>
    </lineage>
</organism>
<dbReference type="KEGG" id="lse:F1C12_08890"/>
<feature type="transmembrane region" description="Helical" evidence="7">
    <location>
        <begin position="97"/>
        <end position="120"/>
    </location>
</feature>
<keyword evidence="3" id="KW-1003">Cell membrane</keyword>
<accession>A0A7G6Y9S4</accession>
<evidence type="ECO:0000256" key="2">
    <source>
        <dbReference type="ARBA" id="ARBA00022448"/>
    </source>
</evidence>
<keyword evidence="5 7" id="KW-1133">Transmembrane helix</keyword>
<dbReference type="InterPro" id="IPR000515">
    <property type="entry name" value="MetI-like"/>
</dbReference>
<evidence type="ECO:0000313" key="11">
    <source>
        <dbReference type="Proteomes" id="UP000515511"/>
    </source>
</evidence>
<dbReference type="AlphaFoldDB" id="A0A7G6Y9S4"/>
<evidence type="ECO:0000256" key="3">
    <source>
        <dbReference type="ARBA" id="ARBA00022475"/>
    </source>
</evidence>
<dbReference type="PROSITE" id="PS50928">
    <property type="entry name" value="ABC_TM1"/>
    <property type="match status" value="1"/>
</dbReference>
<dbReference type="PANTHER" id="PTHR43227:SF8">
    <property type="entry name" value="DIACETYLCHITOBIOSE UPTAKE SYSTEM PERMEASE PROTEIN DASB"/>
    <property type="match status" value="1"/>
</dbReference>
<evidence type="ECO:0000256" key="4">
    <source>
        <dbReference type="ARBA" id="ARBA00022692"/>
    </source>
</evidence>
<evidence type="ECO:0000259" key="9">
    <source>
        <dbReference type="PROSITE" id="PS50928"/>
    </source>
</evidence>
<evidence type="ECO:0000256" key="6">
    <source>
        <dbReference type="ARBA" id="ARBA00023136"/>
    </source>
</evidence>
<feature type="transmembrane region" description="Helical" evidence="7">
    <location>
        <begin position="36"/>
        <end position="61"/>
    </location>
</feature>
<dbReference type="EMBL" id="CP043641">
    <property type="protein sequence ID" value="QNE35239.1"/>
    <property type="molecule type" value="Genomic_DNA"/>
</dbReference>
<dbReference type="PANTHER" id="PTHR43227">
    <property type="entry name" value="BLL4140 PROTEIN"/>
    <property type="match status" value="1"/>
</dbReference>
<comment type="subcellular location">
    <subcellularLocation>
        <location evidence="1 7">Cell membrane</location>
        <topology evidence="1 7">Multi-pass membrane protein</topology>
    </subcellularLocation>
</comment>
<dbReference type="Proteomes" id="UP000515511">
    <property type="component" value="Chromosome"/>
</dbReference>
<evidence type="ECO:0000256" key="7">
    <source>
        <dbReference type="RuleBase" id="RU363032"/>
    </source>
</evidence>
<evidence type="ECO:0000256" key="1">
    <source>
        <dbReference type="ARBA" id="ARBA00004651"/>
    </source>
</evidence>
<dbReference type="SUPFAM" id="SSF161098">
    <property type="entry name" value="MetI-like"/>
    <property type="match status" value="1"/>
</dbReference>
<dbReference type="CDD" id="cd06261">
    <property type="entry name" value="TM_PBP2"/>
    <property type="match status" value="1"/>
</dbReference>
<keyword evidence="4 7" id="KW-0812">Transmembrane</keyword>
<dbReference type="Pfam" id="PF00528">
    <property type="entry name" value="BPD_transp_1"/>
    <property type="match status" value="1"/>
</dbReference>